<reference evidence="3 4" key="1">
    <citation type="submission" date="2020-06" db="EMBL/GenBank/DDBJ databases">
        <authorList>
            <person name="Li R."/>
            <person name="Bekaert M."/>
        </authorList>
    </citation>
    <scope>NUCLEOTIDE SEQUENCE [LARGE SCALE GENOMIC DNA]</scope>
    <source>
        <strain evidence="4">wild</strain>
    </source>
</reference>
<dbReference type="EMBL" id="CACVKT020001865">
    <property type="protein sequence ID" value="CAC5372706.1"/>
    <property type="molecule type" value="Genomic_DNA"/>
</dbReference>
<proteinExistence type="predicted"/>
<evidence type="ECO:0000259" key="2">
    <source>
        <dbReference type="Pfam" id="PF20238"/>
    </source>
</evidence>
<feature type="signal peptide" evidence="1">
    <location>
        <begin position="1"/>
        <end position="16"/>
    </location>
</feature>
<dbReference type="Pfam" id="PF20238">
    <property type="entry name" value="BIM1-like_dom"/>
    <property type="match status" value="1"/>
</dbReference>
<dbReference type="PANTHER" id="PTHR37916">
    <property type="entry name" value="CHITIN-BINDING TYPE-4 DOMAIN-CONTAINING PROTEIN"/>
    <property type="match status" value="1"/>
</dbReference>
<gene>
    <name evidence="3" type="ORF">MCOR_10711</name>
</gene>
<feature type="chain" id="PRO_5026866667" description="Copper acquisition factor BIM1-like domain-containing protein" evidence="1">
    <location>
        <begin position="17"/>
        <end position="159"/>
    </location>
</feature>
<name>A0A6J8ARQ5_MYTCO</name>
<keyword evidence="4" id="KW-1185">Reference proteome</keyword>
<keyword evidence="1" id="KW-0732">Signal</keyword>
<dbReference type="InterPro" id="IPR046530">
    <property type="entry name" value="BIM1-like_dom"/>
</dbReference>
<dbReference type="Proteomes" id="UP000507470">
    <property type="component" value="Unassembled WGS sequence"/>
</dbReference>
<protein>
    <recommendedName>
        <fullName evidence="2">Copper acquisition factor BIM1-like domain-containing protein</fullName>
    </recommendedName>
</protein>
<sequence>MLNVVALLGFLGVCSAHLCLLEPHQRGSLADPLTAANPDCHLRTAPCGGRNADSKPSASYQKGTKVAVVWQKNFSHYNSKHPGIMEVSLIRDTVPFEVVTTVKVNDDHFNKQQNYTRNLMIPDSYHGHHGIIQVVYKSNSLDAAGTLYTFYSCADITVT</sequence>
<dbReference type="AlphaFoldDB" id="A0A6J8ARQ5"/>
<accession>A0A6J8ARQ5</accession>
<dbReference type="PANTHER" id="PTHR37916:SF2">
    <property type="entry name" value="CHITIN-BINDING TYPE-4 DOMAIN-CONTAINING PROTEIN"/>
    <property type="match status" value="1"/>
</dbReference>
<evidence type="ECO:0000313" key="4">
    <source>
        <dbReference type="Proteomes" id="UP000507470"/>
    </source>
</evidence>
<dbReference type="OrthoDB" id="10022075at2759"/>
<organism evidence="3 4">
    <name type="scientific">Mytilus coruscus</name>
    <name type="common">Sea mussel</name>
    <dbReference type="NCBI Taxonomy" id="42192"/>
    <lineage>
        <taxon>Eukaryota</taxon>
        <taxon>Metazoa</taxon>
        <taxon>Spiralia</taxon>
        <taxon>Lophotrochozoa</taxon>
        <taxon>Mollusca</taxon>
        <taxon>Bivalvia</taxon>
        <taxon>Autobranchia</taxon>
        <taxon>Pteriomorphia</taxon>
        <taxon>Mytilida</taxon>
        <taxon>Mytiloidea</taxon>
        <taxon>Mytilidae</taxon>
        <taxon>Mytilinae</taxon>
        <taxon>Mytilus</taxon>
    </lineage>
</organism>
<evidence type="ECO:0000256" key="1">
    <source>
        <dbReference type="SAM" id="SignalP"/>
    </source>
</evidence>
<feature type="domain" description="Copper acquisition factor BIM1-like" evidence="2">
    <location>
        <begin position="15"/>
        <end position="159"/>
    </location>
</feature>
<evidence type="ECO:0000313" key="3">
    <source>
        <dbReference type="EMBL" id="CAC5372706.1"/>
    </source>
</evidence>